<evidence type="ECO:0000256" key="7">
    <source>
        <dbReference type="ARBA" id="ARBA00053401"/>
    </source>
</evidence>
<dbReference type="EMBL" id="JAEKNN010000072">
    <property type="protein sequence ID" value="MBJ7610670.1"/>
    <property type="molecule type" value="Genomic_DNA"/>
</dbReference>
<evidence type="ECO:0000256" key="2">
    <source>
        <dbReference type="ARBA" id="ARBA00009054"/>
    </source>
</evidence>
<dbReference type="SUPFAM" id="SSF58014">
    <property type="entry name" value="Coiled-coil domain of nucleotide exchange factor GrpE"/>
    <property type="match status" value="1"/>
</dbReference>
<reference evidence="14 15" key="1">
    <citation type="submission" date="2020-10" db="EMBL/GenBank/DDBJ databases">
        <title>Ca. Dormibacterota MAGs.</title>
        <authorList>
            <person name="Montgomery K."/>
        </authorList>
    </citation>
    <scope>NUCLEOTIDE SEQUENCE [LARGE SCALE GENOMIC DNA]</scope>
    <source>
        <strain evidence="14">Mitchell_Peninsula_5</strain>
    </source>
</reference>
<evidence type="ECO:0000256" key="4">
    <source>
        <dbReference type="ARBA" id="ARBA00022490"/>
    </source>
</evidence>
<dbReference type="GO" id="GO:0042803">
    <property type="term" value="F:protein homodimerization activity"/>
    <property type="evidence" value="ECO:0007669"/>
    <property type="project" value="InterPro"/>
</dbReference>
<dbReference type="PRINTS" id="PR00773">
    <property type="entry name" value="GRPEPROTEIN"/>
</dbReference>
<proteinExistence type="inferred from homology"/>
<organism evidence="14 15">
    <name type="scientific">Candidatus Amunia macphersoniae</name>
    <dbReference type="NCBI Taxonomy" id="3127014"/>
    <lineage>
        <taxon>Bacteria</taxon>
        <taxon>Bacillati</taxon>
        <taxon>Candidatus Dormiibacterota</taxon>
        <taxon>Candidatus Dormibacteria</taxon>
        <taxon>Candidatus Aeolococcales</taxon>
        <taxon>Candidatus Aeolococcaceae</taxon>
        <taxon>Candidatus Amunia</taxon>
    </lineage>
</organism>
<comment type="function">
    <text evidence="7 10 11">Participates actively in the response to hyperosmotic and heat shock by preventing the aggregation of stress-denatured proteins, in association with DnaK and GrpE. It is the nucleotide exchange factor for DnaK and may function as a thermosensor. Unfolded proteins bind initially to DnaJ; upon interaction with the DnaJ-bound protein, DnaK hydrolyzes its bound ATP, resulting in the formation of a stable complex. GrpE releases ADP from DnaK; ATP binding to DnaK triggers the release of the substrate protein, thus completing the reaction cycle. Several rounds of ATP-dependent interactions between DnaJ, DnaK and GrpE are required for fully efficient folding.</text>
</comment>
<comment type="subcellular location">
    <subcellularLocation>
        <location evidence="1 10">Cytoplasm</location>
    </subcellularLocation>
</comment>
<dbReference type="AlphaFoldDB" id="A0A934NGZ2"/>
<comment type="similarity">
    <text evidence="2 10 12">Belongs to the GrpE family.</text>
</comment>
<comment type="caution">
    <text evidence="14">The sequence shown here is derived from an EMBL/GenBank/DDBJ whole genome shotgun (WGS) entry which is preliminary data.</text>
</comment>
<gene>
    <name evidence="10" type="primary">grpE</name>
    <name evidence="14" type="ORF">JF887_14780</name>
</gene>
<dbReference type="Proteomes" id="UP000614410">
    <property type="component" value="Unassembled WGS sequence"/>
</dbReference>
<keyword evidence="5 10" id="KW-0346">Stress response</keyword>
<dbReference type="InterPro" id="IPR009012">
    <property type="entry name" value="GrpE_head"/>
</dbReference>
<dbReference type="GO" id="GO:0051087">
    <property type="term" value="F:protein-folding chaperone binding"/>
    <property type="evidence" value="ECO:0007669"/>
    <property type="project" value="InterPro"/>
</dbReference>
<evidence type="ECO:0000256" key="11">
    <source>
        <dbReference type="RuleBase" id="RU000639"/>
    </source>
</evidence>
<sequence>MSDVMDEQVDGQVDEQVDTEHTAAGADRPEATVADETDDGGGEVLRDERYLRLAADFENFRRRKNQELLDRSRYASEDAALALLPVLDNLRRAVAHSGDAPAGDLISGLQLVVREFEVALEKLGVTPIDAVGRPFDPAVHEAIGSEESDSVDMDTVTAELQPGYRLHDRILRPALVRIARPGSVREDA</sequence>
<evidence type="ECO:0000256" key="5">
    <source>
        <dbReference type="ARBA" id="ARBA00023016"/>
    </source>
</evidence>
<dbReference type="HAMAP" id="MF_01151">
    <property type="entry name" value="GrpE"/>
    <property type="match status" value="1"/>
</dbReference>
<comment type="subunit">
    <text evidence="3 10">Homodimer.</text>
</comment>
<dbReference type="InterPro" id="IPR000740">
    <property type="entry name" value="GrpE"/>
</dbReference>
<feature type="region of interest" description="Disordered" evidence="13">
    <location>
        <begin position="1"/>
        <end position="42"/>
    </location>
</feature>
<dbReference type="FunFam" id="2.30.22.10:FF:000001">
    <property type="entry name" value="Protein GrpE"/>
    <property type="match status" value="1"/>
</dbReference>
<evidence type="ECO:0000256" key="6">
    <source>
        <dbReference type="ARBA" id="ARBA00023186"/>
    </source>
</evidence>
<dbReference type="Gene3D" id="3.90.20.20">
    <property type="match status" value="1"/>
</dbReference>
<evidence type="ECO:0000313" key="14">
    <source>
        <dbReference type="EMBL" id="MBJ7610670.1"/>
    </source>
</evidence>
<evidence type="ECO:0000256" key="1">
    <source>
        <dbReference type="ARBA" id="ARBA00004496"/>
    </source>
</evidence>
<name>A0A934NGZ2_9BACT</name>
<dbReference type="Pfam" id="PF01025">
    <property type="entry name" value="GrpE"/>
    <property type="match status" value="1"/>
</dbReference>
<accession>A0A934NGZ2</accession>
<dbReference type="PANTHER" id="PTHR21237">
    <property type="entry name" value="GRPE PROTEIN"/>
    <property type="match status" value="1"/>
</dbReference>
<keyword evidence="4 10" id="KW-0963">Cytoplasm</keyword>
<dbReference type="PROSITE" id="PS01071">
    <property type="entry name" value="GRPE"/>
    <property type="match status" value="1"/>
</dbReference>
<keyword evidence="6 10" id="KW-0143">Chaperone</keyword>
<dbReference type="SUPFAM" id="SSF51064">
    <property type="entry name" value="Head domain of nucleotide exchange factor GrpE"/>
    <property type="match status" value="1"/>
</dbReference>
<dbReference type="GO" id="GO:0051082">
    <property type="term" value="F:unfolded protein binding"/>
    <property type="evidence" value="ECO:0007669"/>
    <property type="project" value="TreeGrafter"/>
</dbReference>
<dbReference type="CDD" id="cd00446">
    <property type="entry name" value="GrpE"/>
    <property type="match status" value="1"/>
</dbReference>
<evidence type="ECO:0000313" key="15">
    <source>
        <dbReference type="Proteomes" id="UP000614410"/>
    </source>
</evidence>
<evidence type="ECO:0000256" key="10">
    <source>
        <dbReference type="HAMAP-Rule" id="MF_01151"/>
    </source>
</evidence>
<dbReference type="GO" id="GO:0000774">
    <property type="term" value="F:adenyl-nucleotide exchange factor activity"/>
    <property type="evidence" value="ECO:0007669"/>
    <property type="project" value="InterPro"/>
</dbReference>
<feature type="compositionally biased region" description="Acidic residues" evidence="13">
    <location>
        <begin position="1"/>
        <end position="17"/>
    </location>
</feature>
<evidence type="ECO:0000256" key="9">
    <source>
        <dbReference type="ARBA" id="ARBA00076414"/>
    </source>
</evidence>
<evidence type="ECO:0000256" key="13">
    <source>
        <dbReference type="SAM" id="MobiDB-lite"/>
    </source>
</evidence>
<protein>
    <recommendedName>
        <fullName evidence="8 10">Protein GrpE</fullName>
    </recommendedName>
    <alternativeName>
        <fullName evidence="9 10">HSP-70 cofactor</fullName>
    </alternativeName>
</protein>
<evidence type="ECO:0000256" key="8">
    <source>
        <dbReference type="ARBA" id="ARBA00072274"/>
    </source>
</evidence>
<dbReference type="PANTHER" id="PTHR21237:SF23">
    <property type="entry name" value="GRPE PROTEIN HOMOLOG, MITOCHONDRIAL"/>
    <property type="match status" value="1"/>
</dbReference>
<dbReference type="InterPro" id="IPR013805">
    <property type="entry name" value="GrpE_CC"/>
</dbReference>
<dbReference type="Gene3D" id="2.30.22.10">
    <property type="entry name" value="Head domain of nucleotide exchange factor GrpE"/>
    <property type="match status" value="1"/>
</dbReference>
<evidence type="ECO:0000256" key="12">
    <source>
        <dbReference type="RuleBase" id="RU004478"/>
    </source>
</evidence>
<evidence type="ECO:0000256" key="3">
    <source>
        <dbReference type="ARBA" id="ARBA00011738"/>
    </source>
</evidence>
<dbReference type="GO" id="GO:0006457">
    <property type="term" value="P:protein folding"/>
    <property type="evidence" value="ECO:0007669"/>
    <property type="project" value="InterPro"/>
</dbReference>
<dbReference type="GO" id="GO:0005737">
    <property type="term" value="C:cytoplasm"/>
    <property type="evidence" value="ECO:0007669"/>
    <property type="project" value="UniProtKB-SubCell"/>
</dbReference>